<organism evidence="2 3">
    <name type="scientific">Jaapia argillacea MUCL 33604</name>
    <dbReference type="NCBI Taxonomy" id="933084"/>
    <lineage>
        <taxon>Eukaryota</taxon>
        <taxon>Fungi</taxon>
        <taxon>Dikarya</taxon>
        <taxon>Basidiomycota</taxon>
        <taxon>Agaricomycotina</taxon>
        <taxon>Agaricomycetes</taxon>
        <taxon>Agaricomycetidae</taxon>
        <taxon>Jaapiales</taxon>
        <taxon>Jaapiaceae</taxon>
        <taxon>Jaapia</taxon>
    </lineage>
</organism>
<dbReference type="Proteomes" id="UP000027265">
    <property type="component" value="Unassembled WGS sequence"/>
</dbReference>
<keyword evidence="3" id="KW-1185">Reference proteome</keyword>
<dbReference type="HOGENOM" id="CLU_1078335_0_0_1"/>
<feature type="region of interest" description="Disordered" evidence="1">
    <location>
        <begin position="1"/>
        <end position="49"/>
    </location>
</feature>
<reference evidence="3" key="1">
    <citation type="journal article" date="2014" name="Proc. Natl. Acad. Sci. U.S.A.">
        <title>Extensive sampling of basidiomycete genomes demonstrates inadequacy of the white-rot/brown-rot paradigm for wood decay fungi.</title>
        <authorList>
            <person name="Riley R."/>
            <person name="Salamov A.A."/>
            <person name="Brown D.W."/>
            <person name="Nagy L.G."/>
            <person name="Floudas D."/>
            <person name="Held B.W."/>
            <person name="Levasseur A."/>
            <person name="Lombard V."/>
            <person name="Morin E."/>
            <person name="Otillar R."/>
            <person name="Lindquist E.A."/>
            <person name="Sun H."/>
            <person name="LaButti K.M."/>
            <person name="Schmutz J."/>
            <person name="Jabbour D."/>
            <person name="Luo H."/>
            <person name="Baker S.E."/>
            <person name="Pisabarro A.G."/>
            <person name="Walton J.D."/>
            <person name="Blanchette R.A."/>
            <person name="Henrissat B."/>
            <person name="Martin F."/>
            <person name="Cullen D."/>
            <person name="Hibbett D.S."/>
            <person name="Grigoriev I.V."/>
        </authorList>
    </citation>
    <scope>NUCLEOTIDE SEQUENCE [LARGE SCALE GENOMIC DNA]</scope>
    <source>
        <strain evidence="3">MUCL 33604</strain>
    </source>
</reference>
<accession>A0A067QDG8</accession>
<sequence>MQPQAAPATAPVSRSSVEPSPTPAIPSEHHPPTAPKAAEQGATPQTTSQEGLETFDFTTFDYTSPAAWELLGKAWAVSYGYLPSQEELMQLVVARSMTDVGAASTSQGTMQGDQWSANGWMGSYGGIGNEEMWNGDGQGDWTAGGMGVSYYGNGRDGQEQWGFGGSPSEVSEAPMVASNPAVSAPAELLDKSEAMLEEQSGGGGNSVGASGRMQKVGDKWIFVKGAA</sequence>
<gene>
    <name evidence="2" type="ORF">JAAARDRAFT_122738</name>
</gene>
<dbReference type="OrthoDB" id="79367at2759"/>
<evidence type="ECO:0000256" key="1">
    <source>
        <dbReference type="SAM" id="MobiDB-lite"/>
    </source>
</evidence>
<proteinExistence type="predicted"/>
<dbReference type="STRING" id="933084.A0A067QDG8"/>
<protein>
    <submittedName>
        <fullName evidence="2">Uncharacterized protein</fullName>
    </submittedName>
</protein>
<name>A0A067QDG8_9AGAM</name>
<dbReference type="AlphaFoldDB" id="A0A067QDG8"/>
<dbReference type="EMBL" id="KL197712">
    <property type="protein sequence ID" value="KDQ61537.1"/>
    <property type="molecule type" value="Genomic_DNA"/>
</dbReference>
<dbReference type="InParanoid" id="A0A067QDG8"/>
<evidence type="ECO:0000313" key="3">
    <source>
        <dbReference type="Proteomes" id="UP000027265"/>
    </source>
</evidence>
<evidence type="ECO:0000313" key="2">
    <source>
        <dbReference type="EMBL" id="KDQ61537.1"/>
    </source>
</evidence>